<reference evidence="3" key="2">
    <citation type="submission" date="2019-09" db="UniProtKB">
        <authorList>
            <consortium name="WormBaseParasite"/>
        </authorList>
    </citation>
    <scope>IDENTIFICATION</scope>
</reference>
<keyword evidence="2" id="KW-1185">Reference proteome</keyword>
<dbReference type="WBParaSite" id="HPBE_0000291301-mRNA-1">
    <property type="protein sequence ID" value="HPBE_0000291301-mRNA-1"/>
    <property type="gene ID" value="HPBE_0000291301"/>
</dbReference>
<evidence type="ECO:0000313" key="2">
    <source>
        <dbReference type="Proteomes" id="UP000050761"/>
    </source>
</evidence>
<reference evidence="1 2" key="1">
    <citation type="submission" date="2018-11" db="EMBL/GenBank/DDBJ databases">
        <authorList>
            <consortium name="Pathogen Informatics"/>
        </authorList>
    </citation>
    <scope>NUCLEOTIDE SEQUENCE [LARGE SCALE GENOMIC DNA]</scope>
</reference>
<organism evidence="2 3">
    <name type="scientific">Heligmosomoides polygyrus</name>
    <name type="common">Parasitic roundworm</name>
    <dbReference type="NCBI Taxonomy" id="6339"/>
    <lineage>
        <taxon>Eukaryota</taxon>
        <taxon>Metazoa</taxon>
        <taxon>Ecdysozoa</taxon>
        <taxon>Nematoda</taxon>
        <taxon>Chromadorea</taxon>
        <taxon>Rhabditida</taxon>
        <taxon>Rhabditina</taxon>
        <taxon>Rhabditomorpha</taxon>
        <taxon>Strongyloidea</taxon>
        <taxon>Heligmosomidae</taxon>
        <taxon>Heligmosomoides</taxon>
    </lineage>
</organism>
<dbReference type="AlphaFoldDB" id="A0A183F9S1"/>
<name>A0A183F9S1_HELPZ</name>
<protein>
    <submittedName>
        <fullName evidence="3">Na_H_Exchanger domain-containing protein</fullName>
    </submittedName>
</protein>
<sequence length="105" mass="11050">MHSLLQIEFGCECAFATEASLDSISRSAQTHFGLGATRVLGCPIGLVLSLAFLRGRGFSTTSILGRLLDCGTLPVLMSLGLELVDTWFEAASLPSSVVIALFTTA</sequence>
<proteinExistence type="predicted"/>
<gene>
    <name evidence="1" type="ORF">HPBE_LOCUS2914</name>
</gene>
<evidence type="ECO:0000313" key="1">
    <source>
        <dbReference type="EMBL" id="VDO29255.1"/>
    </source>
</evidence>
<accession>A0A183F9S1</accession>
<evidence type="ECO:0000313" key="3">
    <source>
        <dbReference type="WBParaSite" id="HPBE_0000291301-mRNA-1"/>
    </source>
</evidence>
<accession>A0A3P7XUW2</accession>
<dbReference type="EMBL" id="UZAH01005471">
    <property type="protein sequence ID" value="VDO29255.1"/>
    <property type="molecule type" value="Genomic_DNA"/>
</dbReference>
<dbReference type="Proteomes" id="UP000050761">
    <property type="component" value="Unassembled WGS sequence"/>
</dbReference>